<dbReference type="EMBL" id="JAOPKB010000002">
    <property type="protein sequence ID" value="MCU4972156.1"/>
    <property type="molecule type" value="Genomic_DNA"/>
</dbReference>
<accession>A0ABT2QBA5</accession>
<sequence>MNAPAPTRTHDPISVRVVTAVAEAAGTDPIDLEPPLYHSVDPEALDRLLCTGLDGQIRFEYRGYTVTVQGDGTVSVDGVTNTDSQ</sequence>
<keyword evidence="3" id="KW-1185">Reference proteome</keyword>
<reference evidence="2 3" key="1">
    <citation type="submission" date="2022-09" db="EMBL/GenBank/DDBJ databases">
        <title>Enrichment on poylsaccharides allowed isolation of novel metabolic and taxonomic groups of Haloarchaea.</title>
        <authorList>
            <person name="Sorokin D.Y."/>
            <person name="Elcheninov A.G."/>
            <person name="Khizhniak T.V."/>
            <person name="Kolganova T.V."/>
            <person name="Kublanov I.V."/>
        </authorList>
    </citation>
    <scope>NUCLEOTIDE SEQUENCE [LARGE SCALE GENOMIC DNA]</scope>
    <source>
        <strain evidence="2 3">AArc-m2/3/4</strain>
    </source>
</reference>
<evidence type="ECO:0000313" key="2">
    <source>
        <dbReference type="EMBL" id="MCU4972156.1"/>
    </source>
</evidence>
<gene>
    <name evidence="2" type="ORF">OB955_05335</name>
</gene>
<feature type="domain" description="Halobacterial output" evidence="1">
    <location>
        <begin position="10"/>
        <end position="77"/>
    </location>
</feature>
<dbReference type="InterPro" id="IPR040624">
    <property type="entry name" value="HalOD1"/>
</dbReference>
<name>A0ABT2QBA5_9EURY</name>
<proteinExistence type="predicted"/>
<protein>
    <recommendedName>
        <fullName evidence="1">Halobacterial output domain-containing protein</fullName>
    </recommendedName>
</protein>
<dbReference type="Pfam" id="PF18545">
    <property type="entry name" value="HalOD1"/>
    <property type="match status" value="1"/>
</dbReference>
<evidence type="ECO:0000259" key="1">
    <source>
        <dbReference type="Pfam" id="PF18545"/>
    </source>
</evidence>
<comment type="caution">
    <text evidence="2">The sequence shown here is derived from an EMBL/GenBank/DDBJ whole genome shotgun (WGS) entry which is preliminary data.</text>
</comment>
<dbReference type="Proteomes" id="UP001320972">
    <property type="component" value="Unassembled WGS sequence"/>
</dbReference>
<organism evidence="2 3">
    <name type="scientific">Natronoglomus mannanivorans</name>
    <dbReference type="NCBI Taxonomy" id="2979990"/>
    <lineage>
        <taxon>Archaea</taxon>
        <taxon>Methanobacteriati</taxon>
        <taxon>Methanobacteriota</taxon>
        <taxon>Stenosarchaea group</taxon>
        <taxon>Halobacteria</taxon>
        <taxon>Halobacteriales</taxon>
        <taxon>Natrialbaceae</taxon>
        <taxon>Natronoglomus</taxon>
    </lineage>
</organism>
<dbReference type="RefSeq" id="WP_338007204.1">
    <property type="nucleotide sequence ID" value="NZ_JAOPKB010000002.1"/>
</dbReference>
<evidence type="ECO:0000313" key="3">
    <source>
        <dbReference type="Proteomes" id="UP001320972"/>
    </source>
</evidence>